<comment type="caution">
    <text evidence="6">The sequence shown here is derived from an EMBL/GenBank/DDBJ whole genome shotgun (WGS) entry which is preliminary data.</text>
</comment>
<evidence type="ECO:0000313" key="7">
    <source>
        <dbReference type="Proteomes" id="UP001603857"/>
    </source>
</evidence>
<keyword evidence="3" id="KW-0804">Transcription</keyword>
<sequence>MMACGCVNLPPGFCFSPTDEELILHFLHSKAYLPCHPNIIPDLDLSHLDPWELNGKALSSGNQHYFFTKMKENRSTENGYWKEIGVKEPIVSASEKVGFKKYLVFNLGEAPQGIETNWVMQEYHICSSGFSTASCGSTRGRRKPDKSRSKWVLCKAYEKKSSQSQQGLNCYCNDDENDSGTELSWLDEFYMTTLDDDLEEVTSMPN</sequence>
<evidence type="ECO:0000256" key="3">
    <source>
        <dbReference type="ARBA" id="ARBA00023163"/>
    </source>
</evidence>
<reference evidence="6 7" key="1">
    <citation type="submission" date="2024-08" db="EMBL/GenBank/DDBJ databases">
        <title>Insights into the chromosomal genome structure of Flemingia macrophylla.</title>
        <authorList>
            <person name="Ding Y."/>
            <person name="Zhao Y."/>
            <person name="Bi W."/>
            <person name="Wu M."/>
            <person name="Zhao G."/>
            <person name="Gong Y."/>
            <person name="Li W."/>
            <person name="Zhang P."/>
        </authorList>
    </citation>
    <scope>NUCLEOTIDE SEQUENCE [LARGE SCALE GENOMIC DNA]</scope>
    <source>
        <strain evidence="6">DYQJB</strain>
        <tissue evidence="6">Leaf</tissue>
    </source>
</reference>
<protein>
    <recommendedName>
        <fullName evidence="5">NAC domain-containing protein</fullName>
    </recommendedName>
</protein>
<dbReference type="PROSITE" id="PS51005">
    <property type="entry name" value="NAC"/>
    <property type="match status" value="1"/>
</dbReference>
<name>A0ABD1N4B9_9FABA</name>
<dbReference type="EMBL" id="JBGMDY010000002">
    <property type="protein sequence ID" value="KAL2342910.1"/>
    <property type="molecule type" value="Genomic_DNA"/>
</dbReference>
<gene>
    <name evidence="6" type="ORF">Fmac_004195</name>
</gene>
<dbReference type="Gene3D" id="2.170.150.80">
    <property type="entry name" value="NAC domain"/>
    <property type="match status" value="1"/>
</dbReference>
<accession>A0ABD1N4B9</accession>
<dbReference type="SUPFAM" id="SSF101941">
    <property type="entry name" value="NAC domain"/>
    <property type="match status" value="1"/>
</dbReference>
<evidence type="ECO:0000313" key="6">
    <source>
        <dbReference type="EMBL" id="KAL2342910.1"/>
    </source>
</evidence>
<dbReference type="InterPro" id="IPR036093">
    <property type="entry name" value="NAC_dom_sf"/>
</dbReference>
<proteinExistence type="predicted"/>
<dbReference type="GO" id="GO:0003677">
    <property type="term" value="F:DNA binding"/>
    <property type="evidence" value="ECO:0007669"/>
    <property type="project" value="UniProtKB-KW"/>
</dbReference>
<dbReference type="InterPro" id="IPR003441">
    <property type="entry name" value="NAC-dom"/>
</dbReference>
<keyword evidence="7" id="KW-1185">Reference proteome</keyword>
<organism evidence="6 7">
    <name type="scientific">Flemingia macrophylla</name>
    <dbReference type="NCBI Taxonomy" id="520843"/>
    <lineage>
        <taxon>Eukaryota</taxon>
        <taxon>Viridiplantae</taxon>
        <taxon>Streptophyta</taxon>
        <taxon>Embryophyta</taxon>
        <taxon>Tracheophyta</taxon>
        <taxon>Spermatophyta</taxon>
        <taxon>Magnoliopsida</taxon>
        <taxon>eudicotyledons</taxon>
        <taxon>Gunneridae</taxon>
        <taxon>Pentapetalae</taxon>
        <taxon>rosids</taxon>
        <taxon>fabids</taxon>
        <taxon>Fabales</taxon>
        <taxon>Fabaceae</taxon>
        <taxon>Papilionoideae</taxon>
        <taxon>50 kb inversion clade</taxon>
        <taxon>NPAAA clade</taxon>
        <taxon>indigoferoid/millettioid clade</taxon>
        <taxon>Phaseoleae</taxon>
        <taxon>Flemingia</taxon>
    </lineage>
</organism>
<keyword evidence="1" id="KW-0805">Transcription regulation</keyword>
<keyword evidence="4" id="KW-0539">Nucleus</keyword>
<evidence type="ECO:0000256" key="4">
    <source>
        <dbReference type="ARBA" id="ARBA00023242"/>
    </source>
</evidence>
<evidence type="ECO:0000256" key="1">
    <source>
        <dbReference type="ARBA" id="ARBA00023015"/>
    </source>
</evidence>
<dbReference type="AlphaFoldDB" id="A0ABD1N4B9"/>
<dbReference type="Proteomes" id="UP001603857">
    <property type="component" value="Unassembled WGS sequence"/>
</dbReference>
<evidence type="ECO:0000256" key="2">
    <source>
        <dbReference type="ARBA" id="ARBA00023125"/>
    </source>
</evidence>
<dbReference type="Pfam" id="PF02365">
    <property type="entry name" value="NAM"/>
    <property type="match status" value="1"/>
</dbReference>
<feature type="domain" description="NAC" evidence="5">
    <location>
        <begin position="9"/>
        <end position="159"/>
    </location>
</feature>
<evidence type="ECO:0000259" key="5">
    <source>
        <dbReference type="PROSITE" id="PS51005"/>
    </source>
</evidence>
<keyword evidence="2" id="KW-0238">DNA-binding</keyword>
<dbReference type="PANTHER" id="PTHR31719">
    <property type="entry name" value="NAC TRANSCRIPTION FACTOR 56"/>
    <property type="match status" value="1"/>
</dbReference>
<dbReference type="PANTHER" id="PTHR31719:SF217">
    <property type="entry name" value="NAC TRANSCRIPTION FACTOR-LIKE PROTEIN"/>
    <property type="match status" value="1"/>
</dbReference>